<dbReference type="AlphaFoldDB" id="A0A6H5HGD7"/>
<accession>A0A6H5HGD7</accession>
<organism evidence="2 3">
    <name type="scientific">Nesidiocoris tenuis</name>
    <dbReference type="NCBI Taxonomy" id="355587"/>
    <lineage>
        <taxon>Eukaryota</taxon>
        <taxon>Metazoa</taxon>
        <taxon>Ecdysozoa</taxon>
        <taxon>Arthropoda</taxon>
        <taxon>Hexapoda</taxon>
        <taxon>Insecta</taxon>
        <taxon>Pterygota</taxon>
        <taxon>Neoptera</taxon>
        <taxon>Paraneoptera</taxon>
        <taxon>Hemiptera</taxon>
        <taxon>Heteroptera</taxon>
        <taxon>Panheteroptera</taxon>
        <taxon>Cimicomorpha</taxon>
        <taxon>Miridae</taxon>
        <taxon>Dicyphina</taxon>
        <taxon>Nesidiocoris</taxon>
    </lineage>
</organism>
<feature type="region of interest" description="Disordered" evidence="1">
    <location>
        <begin position="77"/>
        <end position="100"/>
    </location>
</feature>
<evidence type="ECO:0000313" key="2">
    <source>
        <dbReference type="EMBL" id="CAB0015890.1"/>
    </source>
</evidence>
<gene>
    <name evidence="2" type="ORF">NTEN_LOCUS20230</name>
</gene>
<evidence type="ECO:0000256" key="1">
    <source>
        <dbReference type="SAM" id="MobiDB-lite"/>
    </source>
</evidence>
<evidence type="ECO:0000313" key="3">
    <source>
        <dbReference type="Proteomes" id="UP000479000"/>
    </source>
</evidence>
<protein>
    <submittedName>
        <fullName evidence="2">Uncharacterized protein</fullName>
    </submittedName>
</protein>
<name>A0A6H5HGD7_9HEMI</name>
<dbReference type="EMBL" id="CADCXU010029714">
    <property type="protein sequence ID" value="CAB0015890.1"/>
    <property type="molecule type" value="Genomic_DNA"/>
</dbReference>
<keyword evidence="3" id="KW-1185">Reference proteome</keyword>
<dbReference type="Proteomes" id="UP000479000">
    <property type="component" value="Unassembled WGS sequence"/>
</dbReference>
<reference evidence="2 3" key="1">
    <citation type="submission" date="2020-02" db="EMBL/GenBank/DDBJ databases">
        <authorList>
            <person name="Ferguson B K."/>
        </authorList>
    </citation>
    <scope>NUCLEOTIDE SEQUENCE [LARGE SCALE GENOMIC DNA]</scope>
</reference>
<sequence>MFKNVRAWRDVRAGSETAIEQCTGVREMRRPGAFARGWEGRPEWGLLSYIGDEFIHRPEVDLVSYALPLRTTIHSRTRTAEEDRRAMTRRRSYCTSRTIS</sequence>
<proteinExistence type="predicted"/>